<protein>
    <submittedName>
        <fullName evidence="1">Uncharacterized protein</fullName>
    </submittedName>
</protein>
<proteinExistence type="predicted"/>
<dbReference type="EMBL" id="CM042018">
    <property type="protein sequence ID" value="KAI3827918.1"/>
    <property type="molecule type" value="Genomic_DNA"/>
</dbReference>
<evidence type="ECO:0000313" key="1">
    <source>
        <dbReference type="EMBL" id="KAI3827918.1"/>
    </source>
</evidence>
<reference evidence="2" key="1">
    <citation type="journal article" date="2022" name="Mol. Ecol. Resour.">
        <title>The genomes of chicory, endive, great burdock and yacon provide insights into Asteraceae palaeo-polyploidization history and plant inulin production.</title>
        <authorList>
            <person name="Fan W."/>
            <person name="Wang S."/>
            <person name="Wang H."/>
            <person name="Wang A."/>
            <person name="Jiang F."/>
            <person name="Liu H."/>
            <person name="Zhao H."/>
            <person name="Xu D."/>
            <person name="Zhang Y."/>
        </authorList>
    </citation>
    <scope>NUCLEOTIDE SEQUENCE [LARGE SCALE GENOMIC DNA]</scope>
    <source>
        <strain evidence="2">cv. Yunnan</strain>
    </source>
</reference>
<accession>A0ACB9K6S0</accession>
<comment type="caution">
    <text evidence="1">The sequence shown here is derived from an EMBL/GenBank/DDBJ whole genome shotgun (WGS) entry which is preliminary data.</text>
</comment>
<sequence>MKEENREEVLTIIAYVLYCFKMHIPCNLGYIMVKRMVNLPTSFKRPLPYGILLTNLFKNLQIDLGPSKVSTLKSLILDSIIKELHLPFPLSSMVSSTNVKKHFKELLKVPSNENEETQNESSKKGIMNEYHTLVEGQKEHTRLLNAIVDHVKTAFPSPYSPSSSSSRTFGPRNYH</sequence>
<gene>
    <name evidence="1" type="ORF">L1987_02007</name>
</gene>
<reference evidence="1 2" key="2">
    <citation type="journal article" date="2022" name="Mol. Ecol. Resour.">
        <title>The genomes of chicory, endive, great burdock and yacon provide insights into Asteraceae paleo-polyploidization history and plant inulin production.</title>
        <authorList>
            <person name="Fan W."/>
            <person name="Wang S."/>
            <person name="Wang H."/>
            <person name="Wang A."/>
            <person name="Jiang F."/>
            <person name="Liu H."/>
            <person name="Zhao H."/>
            <person name="Xu D."/>
            <person name="Zhang Y."/>
        </authorList>
    </citation>
    <scope>NUCLEOTIDE SEQUENCE [LARGE SCALE GENOMIC DNA]</scope>
    <source>
        <strain evidence="2">cv. Yunnan</strain>
        <tissue evidence="1">Leaves</tissue>
    </source>
</reference>
<evidence type="ECO:0000313" key="2">
    <source>
        <dbReference type="Proteomes" id="UP001056120"/>
    </source>
</evidence>
<organism evidence="1 2">
    <name type="scientific">Smallanthus sonchifolius</name>
    <dbReference type="NCBI Taxonomy" id="185202"/>
    <lineage>
        <taxon>Eukaryota</taxon>
        <taxon>Viridiplantae</taxon>
        <taxon>Streptophyta</taxon>
        <taxon>Embryophyta</taxon>
        <taxon>Tracheophyta</taxon>
        <taxon>Spermatophyta</taxon>
        <taxon>Magnoliopsida</taxon>
        <taxon>eudicotyledons</taxon>
        <taxon>Gunneridae</taxon>
        <taxon>Pentapetalae</taxon>
        <taxon>asterids</taxon>
        <taxon>campanulids</taxon>
        <taxon>Asterales</taxon>
        <taxon>Asteraceae</taxon>
        <taxon>Asteroideae</taxon>
        <taxon>Heliantheae alliance</taxon>
        <taxon>Millerieae</taxon>
        <taxon>Smallanthus</taxon>
    </lineage>
</organism>
<dbReference type="Proteomes" id="UP001056120">
    <property type="component" value="Linkage Group LG01"/>
</dbReference>
<name>A0ACB9K6S0_9ASTR</name>
<keyword evidence="2" id="KW-1185">Reference proteome</keyword>